<dbReference type="PROSITE" id="PS51257">
    <property type="entry name" value="PROKAR_LIPOPROTEIN"/>
    <property type="match status" value="1"/>
</dbReference>
<dbReference type="InterPro" id="IPR003782">
    <property type="entry name" value="SCO1/SenC"/>
</dbReference>
<dbReference type="AlphaFoldDB" id="A0A8H2QDM4"/>
<keyword evidence="2" id="KW-0479">Metal-binding</keyword>
<reference evidence="5 6" key="1">
    <citation type="submission" date="2019-08" db="EMBL/GenBank/DDBJ databases">
        <title>Genomes of Antarctic Bizionia species.</title>
        <authorList>
            <person name="Bowman J.P."/>
        </authorList>
    </citation>
    <scope>NUCLEOTIDE SEQUENCE [LARGE SCALE GENOMIC DNA]</scope>
    <source>
        <strain evidence="5 6">HFD</strain>
    </source>
</reference>
<dbReference type="RefSeq" id="WP_148370827.1">
    <property type="nucleotide sequence ID" value="NZ_VSKM01000017.1"/>
</dbReference>
<dbReference type="PANTHER" id="PTHR12151:SF25">
    <property type="entry name" value="LINALOOL DEHYDRATASE_ISOMERASE DOMAIN-CONTAINING PROTEIN"/>
    <property type="match status" value="1"/>
</dbReference>
<evidence type="ECO:0000313" key="6">
    <source>
        <dbReference type="Proteomes" id="UP000323324"/>
    </source>
</evidence>
<feature type="binding site" evidence="2">
    <location>
        <position position="115"/>
    </location>
    <ligand>
        <name>Cu cation</name>
        <dbReference type="ChEBI" id="CHEBI:23378"/>
    </ligand>
</feature>
<feature type="domain" description="Heavy metal binding" evidence="4">
    <location>
        <begin position="34"/>
        <end position="60"/>
    </location>
</feature>
<evidence type="ECO:0000256" key="2">
    <source>
        <dbReference type="PIRSR" id="PIRSR603782-1"/>
    </source>
</evidence>
<proteinExistence type="inferred from homology"/>
<dbReference type="SUPFAM" id="SSF52833">
    <property type="entry name" value="Thioredoxin-like"/>
    <property type="match status" value="1"/>
</dbReference>
<dbReference type="GO" id="GO:0046872">
    <property type="term" value="F:metal ion binding"/>
    <property type="evidence" value="ECO:0007669"/>
    <property type="project" value="UniProtKB-KW"/>
</dbReference>
<feature type="binding site" evidence="2">
    <location>
        <position position="119"/>
    </location>
    <ligand>
        <name>Cu cation</name>
        <dbReference type="ChEBI" id="CHEBI:23378"/>
    </ligand>
</feature>
<dbReference type="Pfam" id="PF02630">
    <property type="entry name" value="SCO1-SenC"/>
    <property type="match status" value="1"/>
</dbReference>
<evidence type="ECO:0000313" key="5">
    <source>
        <dbReference type="EMBL" id="TYB70514.1"/>
    </source>
</evidence>
<dbReference type="InterPro" id="IPR045800">
    <property type="entry name" value="HMBD"/>
</dbReference>
<name>A0A8H2QDM4_9FLAO</name>
<dbReference type="Proteomes" id="UP000323324">
    <property type="component" value="Unassembled WGS sequence"/>
</dbReference>
<feature type="disulfide bond" description="Redox-active" evidence="3">
    <location>
        <begin position="115"/>
        <end position="119"/>
    </location>
</feature>
<dbReference type="Pfam" id="PF19335">
    <property type="entry name" value="HMBD"/>
    <property type="match status" value="1"/>
</dbReference>
<sequence>MKLLKYSILLIITVIAFQSCKSEKKEAIVMVTDYQCPMLCEGEKTYDTEGSCPVCKMDLKMINDGSEKVLSQNNEISEASIFNLSSTWHNEEGEALQLRSLKGKTLVMVMIYTSCKAACPRLVADMRNIEAEIPKDKLKNIEFVLISIDPKIDTPQRLKSFAIENEMDDRQWTFLQGTVSGVREFANVLSVKYKEISPIDFSHSNIISVFNAEGELIHQQEGLGVNNKETISSILKVTP</sequence>
<comment type="similarity">
    <text evidence="1">Belongs to the SCO1/2 family.</text>
</comment>
<keyword evidence="2" id="KW-0186">Copper</keyword>
<dbReference type="CDD" id="cd02968">
    <property type="entry name" value="SCO"/>
    <property type="match status" value="1"/>
</dbReference>
<accession>A0A8H2QDM4</accession>
<dbReference type="InterPro" id="IPR036249">
    <property type="entry name" value="Thioredoxin-like_sf"/>
</dbReference>
<keyword evidence="3" id="KW-1015">Disulfide bond</keyword>
<keyword evidence="6" id="KW-1185">Reference proteome</keyword>
<protein>
    <submittedName>
        <fullName evidence="5">SCO family protein</fullName>
    </submittedName>
</protein>
<organism evidence="5 6">
    <name type="scientific">Bizionia saleffrena</name>
    <dbReference type="NCBI Taxonomy" id="291189"/>
    <lineage>
        <taxon>Bacteria</taxon>
        <taxon>Pseudomonadati</taxon>
        <taxon>Bacteroidota</taxon>
        <taxon>Flavobacteriia</taxon>
        <taxon>Flavobacteriales</taxon>
        <taxon>Flavobacteriaceae</taxon>
        <taxon>Bizionia</taxon>
    </lineage>
</organism>
<gene>
    <name evidence="5" type="ORF">ES676_13365</name>
</gene>
<dbReference type="PANTHER" id="PTHR12151">
    <property type="entry name" value="ELECTRON TRANSPORT PROTIN SCO1/SENC FAMILY MEMBER"/>
    <property type="match status" value="1"/>
</dbReference>
<dbReference type="Gene3D" id="3.40.30.10">
    <property type="entry name" value="Glutaredoxin"/>
    <property type="match status" value="1"/>
</dbReference>
<feature type="binding site" evidence="2">
    <location>
        <position position="203"/>
    </location>
    <ligand>
        <name>Cu cation</name>
        <dbReference type="ChEBI" id="CHEBI:23378"/>
    </ligand>
</feature>
<evidence type="ECO:0000259" key="4">
    <source>
        <dbReference type="Pfam" id="PF19335"/>
    </source>
</evidence>
<comment type="caution">
    <text evidence="5">The sequence shown here is derived from an EMBL/GenBank/DDBJ whole genome shotgun (WGS) entry which is preliminary data.</text>
</comment>
<evidence type="ECO:0000256" key="3">
    <source>
        <dbReference type="PIRSR" id="PIRSR603782-2"/>
    </source>
</evidence>
<dbReference type="EMBL" id="VSKM01000017">
    <property type="protein sequence ID" value="TYB70514.1"/>
    <property type="molecule type" value="Genomic_DNA"/>
</dbReference>
<evidence type="ECO:0000256" key="1">
    <source>
        <dbReference type="ARBA" id="ARBA00010996"/>
    </source>
</evidence>